<dbReference type="Proteomes" id="UP000019132">
    <property type="component" value="Unassembled WGS sequence"/>
</dbReference>
<dbReference type="InParanoid" id="K3X300"/>
<dbReference type="VEuPathDB" id="FungiDB:PYU1_G011573"/>
<keyword evidence="2" id="KW-1185">Reference proteome</keyword>
<dbReference type="EnsemblProtists" id="PYU1_T011599">
    <property type="protein sequence ID" value="PYU1_T011599"/>
    <property type="gene ID" value="PYU1_G011573"/>
</dbReference>
<proteinExistence type="predicted"/>
<sequence length="146" mass="16360">PVASKRRKVGIEFPEQTIRLPLDDINADLTNILGSRQQTAAETTARLPQKTIDNFKSERRRLFCGKYILEDGDEVVISSPIIKEDYIGTISSITDDAVFVKLSSGQKVRIYLDLIEHKRCEVKPFLRGSAGMGSLQTTGWAECEPF</sequence>
<evidence type="ECO:0000313" key="1">
    <source>
        <dbReference type="EnsemblProtists" id="PYU1_T011599"/>
    </source>
</evidence>
<dbReference type="AlphaFoldDB" id="K3X300"/>
<evidence type="ECO:0000313" key="2">
    <source>
        <dbReference type="Proteomes" id="UP000019132"/>
    </source>
</evidence>
<accession>K3X300</accession>
<organism evidence="1 2">
    <name type="scientific">Globisporangium ultimum (strain ATCC 200006 / CBS 805.95 / DAOM BR144)</name>
    <name type="common">Pythium ultimum</name>
    <dbReference type="NCBI Taxonomy" id="431595"/>
    <lineage>
        <taxon>Eukaryota</taxon>
        <taxon>Sar</taxon>
        <taxon>Stramenopiles</taxon>
        <taxon>Oomycota</taxon>
        <taxon>Peronosporomycetes</taxon>
        <taxon>Pythiales</taxon>
        <taxon>Pythiaceae</taxon>
        <taxon>Globisporangium</taxon>
    </lineage>
</organism>
<reference evidence="2" key="2">
    <citation type="submission" date="2010-04" db="EMBL/GenBank/DDBJ databases">
        <authorList>
            <person name="Buell R."/>
            <person name="Hamilton J."/>
            <person name="Hostetler J."/>
        </authorList>
    </citation>
    <scope>NUCLEOTIDE SEQUENCE [LARGE SCALE GENOMIC DNA]</scope>
    <source>
        <strain evidence="2">DAOM:BR144</strain>
    </source>
</reference>
<protein>
    <submittedName>
        <fullName evidence="1">Uncharacterized protein</fullName>
    </submittedName>
</protein>
<dbReference type="EMBL" id="GL376611">
    <property type="status" value="NOT_ANNOTATED_CDS"/>
    <property type="molecule type" value="Genomic_DNA"/>
</dbReference>
<reference evidence="1" key="3">
    <citation type="submission" date="2015-02" db="UniProtKB">
        <authorList>
            <consortium name="EnsemblProtists"/>
        </authorList>
    </citation>
    <scope>IDENTIFICATION</scope>
    <source>
        <strain evidence="1">DAOM BR144</strain>
    </source>
</reference>
<reference evidence="2" key="1">
    <citation type="journal article" date="2010" name="Genome Biol.">
        <title>Genome sequence of the necrotrophic plant pathogen Pythium ultimum reveals original pathogenicity mechanisms and effector repertoire.</title>
        <authorList>
            <person name="Levesque C.A."/>
            <person name="Brouwer H."/>
            <person name="Cano L."/>
            <person name="Hamilton J.P."/>
            <person name="Holt C."/>
            <person name="Huitema E."/>
            <person name="Raffaele S."/>
            <person name="Robideau G.P."/>
            <person name="Thines M."/>
            <person name="Win J."/>
            <person name="Zerillo M.M."/>
            <person name="Beakes G.W."/>
            <person name="Boore J.L."/>
            <person name="Busam D."/>
            <person name="Dumas B."/>
            <person name="Ferriera S."/>
            <person name="Fuerstenberg S.I."/>
            <person name="Gachon C.M."/>
            <person name="Gaulin E."/>
            <person name="Govers F."/>
            <person name="Grenville-Briggs L."/>
            <person name="Horner N."/>
            <person name="Hostetler J."/>
            <person name="Jiang R.H."/>
            <person name="Johnson J."/>
            <person name="Krajaejun T."/>
            <person name="Lin H."/>
            <person name="Meijer H.J."/>
            <person name="Moore B."/>
            <person name="Morris P."/>
            <person name="Phuntmart V."/>
            <person name="Puiu D."/>
            <person name="Shetty J."/>
            <person name="Stajich J.E."/>
            <person name="Tripathy S."/>
            <person name="Wawra S."/>
            <person name="van West P."/>
            <person name="Whitty B.R."/>
            <person name="Coutinho P.M."/>
            <person name="Henrissat B."/>
            <person name="Martin F."/>
            <person name="Thomas P.D."/>
            <person name="Tyler B.M."/>
            <person name="De Vries R.P."/>
            <person name="Kamoun S."/>
            <person name="Yandell M."/>
            <person name="Tisserat N."/>
            <person name="Buell C.R."/>
        </authorList>
    </citation>
    <scope>NUCLEOTIDE SEQUENCE</scope>
    <source>
        <strain evidence="2">DAOM:BR144</strain>
    </source>
</reference>
<dbReference type="HOGENOM" id="CLU_1782417_0_0_1"/>
<dbReference type="eggNOG" id="ENOG502S3WM">
    <property type="taxonomic scope" value="Eukaryota"/>
</dbReference>
<name>K3X300_GLOUD</name>